<dbReference type="PROSITE" id="PS51678">
    <property type="entry name" value="SAM_MT_PRMT"/>
    <property type="match status" value="1"/>
</dbReference>
<feature type="domain" description="Protein arginine N-methyltransferase" evidence="6">
    <location>
        <begin position="161"/>
        <end position="325"/>
    </location>
</feature>
<reference evidence="7" key="2">
    <citation type="submission" date="2021-01" db="EMBL/GenBank/DDBJ databases">
        <authorList>
            <person name="Schikora-Tamarit M.A."/>
        </authorList>
    </citation>
    <scope>NUCLEOTIDE SEQUENCE</scope>
    <source>
        <strain evidence="7">CBS6075</strain>
    </source>
</reference>
<dbReference type="Pfam" id="PF22528">
    <property type="entry name" value="PRMT_C"/>
    <property type="match status" value="1"/>
</dbReference>
<dbReference type="CDD" id="cd02440">
    <property type="entry name" value="AdoMet_MTases"/>
    <property type="match status" value="1"/>
</dbReference>
<feature type="domain" description="Methyltransferase" evidence="5">
    <location>
        <begin position="59"/>
        <end position="156"/>
    </location>
</feature>
<dbReference type="GO" id="GO:0032259">
    <property type="term" value="P:methylation"/>
    <property type="evidence" value="ECO:0007669"/>
    <property type="project" value="UniProtKB-KW"/>
</dbReference>
<evidence type="ECO:0000256" key="4">
    <source>
        <dbReference type="PROSITE-ProRule" id="PRU01015"/>
    </source>
</evidence>
<dbReference type="PANTHER" id="PTHR11006:SF53">
    <property type="entry name" value="PROTEIN ARGININE N-METHYLTRANSFERASE 3"/>
    <property type="match status" value="1"/>
</dbReference>
<keyword evidence="8" id="KW-1185">Reference proteome</keyword>
<dbReference type="InterPro" id="IPR025799">
    <property type="entry name" value="Arg_MeTrfase"/>
</dbReference>
<evidence type="ECO:0000256" key="2">
    <source>
        <dbReference type="ARBA" id="ARBA00022679"/>
    </source>
</evidence>
<gene>
    <name evidence="7" type="ORF">OGAPHI_005565</name>
</gene>
<dbReference type="FunFam" id="3.40.50.150:FF:000050">
    <property type="entry name" value="Hnrnp arginine n-methyltransferase"/>
    <property type="match status" value="1"/>
</dbReference>
<evidence type="ECO:0000256" key="3">
    <source>
        <dbReference type="ARBA" id="ARBA00022691"/>
    </source>
</evidence>
<keyword evidence="2 4" id="KW-0808">Transferase</keyword>
<dbReference type="Proteomes" id="UP000769157">
    <property type="component" value="Unassembled WGS sequence"/>
</dbReference>
<dbReference type="GO" id="GO:0042054">
    <property type="term" value="F:histone methyltransferase activity"/>
    <property type="evidence" value="ECO:0007669"/>
    <property type="project" value="TreeGrafter"/>
</dbReference>
<evidence type="ECO:0000313" key="7">
    <source>
        <dbReference type="EMBL" id="KAH3662314.1"/>
    </source>
</evidence>
<comment type="caution">
    <text evidence="7">The sequence shown here is derived from an EMBL/GenBank/DDBJ whole genome shotgun (WGS) entry which is preliminary data.</text>
</comment>
<dbReference type="InterPro" id="IPR029063">
    <property type="entry name" value="SAM-dependent_MTases_sf"/>
</dbReference>
<reference evidence="7" key="1">
    <citation type="journal article" date="2021" name="Open Biol.">
        <title>Shared evolutionary footprints suggest mitochondrial oxidative damage underlies multiple complex I losses in fungi.</title>
        <authorList>
            <person name="Schikora-Tamarit M.A."/>
            <person name="Marcet-Houben M."/>
            <person name="Nosek J."/>
            <person name="Gabaldon T."/>
        </authorList>
    </citation>
    <scope>NUCLEOTIDE SEQUENCE</scope>
    <source>
        <strain evidence="7">CBS6075</strain>
    </source>
</reference>
<evidence type="ECO:0000259" key="6">
    <source>
        <dbReference type="Pfam" id="PF22528"/>
    </source>
</evidence>
<evidence type="ECO:0000256" key="1">
    <source>
        <dbReference type="ARBA" id="ARBA00022603"/>
    </source>
</evidence>
<dbReference type="OrthoDB" id="7848332at2759"/>
<dbReference type="FunFam" id="2.70.160.11:FF:000001">
    <property type="entry name" value="Blast:Protein arginine N-methyltransferase 1"/>
    <property type="match status" value="1"/>
</dbReference>
<dbReference type="SUPFAM" id="SSF53335">
    <property type="entry name" value="S-adenosyl-L-methionine-dependent methyltransferases"/>
    <property type="match status" value="1"/>
</dbReference>
<dbReference type="Pfam" id="PF13649">
    <property type="entry name" value="Methyltransf_25"/>
    <property type="match status" value="1"/>
</dbReference>
<dbReference type="RefSeq" id="XP_046059403.1">
    <property type="nucleotide sequence ID" value="XM_046206760.1"/>
</dbReference>
<sequence>MTIGTFATDKKALPFSEQHYFSSYDHFGIHEEMLKDTVRTLSYRNAIMKNRNLFKDKIVLDVGCGTGILSMFAARAGAKHVIAVDMSNIIDMAQKIVDVNGFSDKITLLRGKLEDVEMPYDKVDIIISEWMGYFLLYESMLDTVLVARDRYLKPDGLIFPDKANIQVALIEDGSYKDEKIFYWENVYGFDYSQFIPLVMSQPLIETVENKAVVTNHYKLIEFDLNTVTIEDLAFHEQFRLKATRDDSAHALVAWFDIEFPSDEPQNKVCFSTGPHVNYTHWQQTIFYLDQVLDLKKGETVEGSLASRPNETNNRELDIELTWDFKASGDYDSRQQVGKYNYFLR</sequence>
<keyword evidence="1 4" id="KW-0489">Methyltransferase</keyword>
<evidence type="ECO:0000313" key="8">
    <source>
        <dbReference type="Proteomes" id="UP000769157"/>
    </source>
</evidence>
<dbReference type="PANTHER" id="PTHR11006">
    <property type="entry name" value="PROTEIN ARGININE N-METHYLTRANSFERASE"/>
    <property type="match status" value="1"/>
</dbReference>
<keyword evidence="3 4" id="KW-0949">S-adenosyl-L-methionine</keyword>
<protein>
    <recommendedName>
        <fullName evidence="9">HNRNP arginine N-methyltransferase</fullName>
    </recommendedName>
</protein>
<dbReference type="AlphaFoldDB" id="A0A9P8T1N2"/>
<evidence type="ECO:0000259" key="5">
    <source>
        <dbReference type="Pfam" id="PF13649"/>
    </source>
</evidence>
<dbReference type="InterPro" id="IPR055135">
    <property type="entry name" value="PRMT_dom"/>
</dbReference>
<evidence type="ECO:0008006" key="9">
    <source>
        <dbReference type="Google" id="ProtNLM"/>
    </source>
</evidence>
<dbReference type="EMBL" id="JAEUBE010000378">
    <property type="protein sequence ID" value="KAH3662314.1"/>
    <property type="molecule type" value="Genomic_DNA"/>
</dbReference>
<accession>A0A9P8T1N2</accession>
<dbReference type="InterPro" id="IPR041698">
    <property type="entry name" value="Methyltransf_25"/>
</dbReference>
<dbReference type="Gene3D" id="3.40.50.150">
    <property type="entry name" value="Vaccinia Virus protein VP39"/>
    <property type="match status" value="1"/>
</dbReference>
<organism evidence="7 8">
    <name type="scientific">Ogataea philodendri</name>
    <dbReference type="NCBI Taxonomy" id="1378263"/>
    <lineage>
        <taxon>Eukaryota</taxon>
        <taxon>Fungi</taxon>
        <taxon>Dikarya</taxon>
        <taxon>Ascomycota</taxon>
        <taxon>Saccharomycotina</taxon>
        <taxon>Pichiomycetes</taxon>
        <taxon>Pichiales</taxon>
        <taxon>Pichiaceae</taxon>
        <taxon>Ogataea</taxon>
    </lineage>
</organism>
<dbReference type="GO" id="GO:0016274">
    <property type="term" value="F:protein-arginine N-methyltransferase activity"/>
    <property type="evidence" value="ECO:0007669"/>
    <property type="project" value="InterPro"/>
</dbReference>
<proteinExistence type="predicted"/>
<dbReference type="GO" id="GO:0005634">
    <property type="term" value="C:nucleus"/>
    <property type="evidence" value="ECO:0007669"/>
    <property type="project" value="TreeGrafter"/>
</dbReference>
<dbReference type="GeneID" id="70237529"/>
<dbReference type="Gene3D" id="2.70.160.11">
    <property type="entry name" value="Hnrnp arginine n-methyltransferase1"/>
    <property type="match status" value="1"/>
</dbReference>
<name>A0A9P8T1N2_9ASCO</name>